<dbReference type="InterPro" id="IPR002686">
    <property type="entry name" value="Transposase_17"/>
</dbReference>
<dbReference type="RefSeq" id="WP_209460091.1">
    <property type="nucleotide sequence ID" value="NZ_JAGGKC010000021.1"/>
</dbReference>
<gene>
    <name evidence="2" type="ORF">J2Z34_002401</name>
</gene>
<organism evidence="2 3">
    <name type="scientific">Youngiibacter multivorans</name>
    <dbReference type="NCBI Taxonomy" id="937251"/>
    <lineage>
        <taxon>Bacteria</taxon>
        <taxon>Bacillati</taxon>
        <taxon>Bacillota</taxon>
        <taxon>Clostridia</taxon>
        <taxon>Eubacteriales</taxon>
        <taxon>Clostridiaceae</taxon>
        <taxon>Youngiibacter</taxon>
    </lineage>
</organism>
<dbReference type="InterPro" id="IPR036515">
    <property type="entry name" value="Transposase_17_sf"/>
</dbReference>
<accession>A0ABS4G5S6</accession>
<dbReference type="Gene3D" id="3.30.70.1290">
    <property type="entry name" value="Transposase IS200-like"/>
    <property type="match status" value="1"/>
</dbReference>
<evidence type="ECO:0000313" key="2">
    <source>
        <dbReference type="EMBL" id="MBP1919905.1"/>
    </source>
</evidence>
<name>A0ABS4G5S6_9CLOT</name>
<proteinExistence type="predicted"/>
<dbReference type="SUPFAM" id="SSF143422">
    <property type="entry name" value="Transposase IS200-like"/>
    <property type="match status" value="1"/>
</dbReference>
<dbReference type="PANTHER" id="PTHR34322:SF2">
    <property type="entry name" value="TRANSPOSASE IS200-LIKE DOMAIN-CONTAINING PROTEIN"/>
    <property type="match status" value="1"/>
</dbReference>
<protein>
    <recommendedName>
        <fullName evidence="1">Transposase IS200-like domain-containing protein</fullName>
    </recommendedName>
</protein>
<reference evidence="2 3" key="1">
    <citation type="submission" date="2021-03" db="EMBL/GenBank/DDBJ databases">
        <title>Genomic Encyclopedia of Type Strains, Phase IV (KMG-IV): sequencing the most valuable type-strain genomes for metagenomic binning, comparative biology and taxonomic classification.</title>
        <authorList>
            <person name="Goeker M."/>
        </authorList>
    </citation>
    <scope>NUCLEOTIDE SEQUENCE [LARGE SCALE GENOMIC DNA]</scope>
    <source>
        <strain evidence="2 3">DSM 6139</strain>
    </source>
</reference>
<keyword evidence="3" id="KW-1185">Reference proteome</keyword>
<evidence type="ECO:0000259" key="1">
    <source>
        <dbReference type="SMART" id="SM01321"/>
    </source>
</evidence>
<comment type="caution">
    <text evidence="2">The sequence shown here is derived from an EMBL/GenBank/DDBJ whole genome shotgun (WGS) entry which is preliminary data.</text>
</comment>
<dbReference type="EMBL" id="JAGGKC010000021">
    <property type="protein sequence ID" value="MBP1919905.1"/>
    <property type="molecule type" value="Genomic_DNA"/>
</dbReference>
<feature type="domain" description="Transposase IS200-like" evidence="1">
    <location>
        <begin position="18"/>
        <end position="120"/>
    </location>
</feature>
<sequence length="236" mass="27180">MARTARIKDDFGTFLIRQTGGGERVLFENEGDRYRFMEILKRTQANFNFKLYAYCLLSDNEYQLVLDTNGSDLSKVMKSINIGYAMYVKCKGRLFRDRYRSTLMNDKDETLKTIGALHERSKEATEWNSFCVYGGKSPLKLDWVTPLKKEDSEPISAPDEDKECRDCLHTLEEAKVKLSSLAQDSGQTIEELLKDRELRNQMIHDFRKRTTLSLKEIGVLFGGISESTVCKIIKNT</sequence>
<dbReference type="Proteomes" id="UP001519271">
    <property type="component" value="Unassembled WGS sequence"/>
</dbReference>
<dbReference type="SMART" id="SM01321">
    <property type="entry name" value="Y1_Tnp"/>
    <property type="match status" value="1"/>
</dbReference>
<evidence type="ECO:0000313" key="3">
    <source>
        <dbReference type="Proteomes" id="UP001519271"/>
    </source>
</evidence>
<dbReference type="PANTHER" id="PTHR34322">
    <property type="entry name" value="TRANSPOSASE, Y1_TNP DOMAIN-CONTAINING"/>
    <property type="match status" value="1"/>
</dbReference>